<evidence type="ECO:0000313" key="3">
    <source>
        <dbReference type="EMBL" id="GBQ03925.1"/>
    </source>
</evidence>
<feature type="coiled-coil region" evidence="1">
    <location>
        <begin position="762"/>
        <end position="825"/>
    </location>
</feature>
<gene>
    <name evidence="3" type="ORF">SSP531S_54040</name>
</gene>
<dbReference type="RefSeq" id="WP_116428926.1">
    <property type="nucleotide sequence ID" value="NZ_BGZL01000024.1"/>
</dbReference>
<feature type="transmembrane region" description="Helical" evidence="2">
    <location>
        <begin position="179"/>
        <end position="202"/>
    </location>
</feature>
<evidence type="ECO:0000256" key="2">
    <source>
        <dbReference type="SAM" id="Phobius"/>
    </source>
</evidence>
<dbReference type="Proteomes" id="UP000265354">
    <property type="component" value="Unassembled WGS sequence"/>
</dbReference>
<protein>
    <submittedName>
        <fullName evidence="3">Uncharacterized protein</fullName>
    </submittedName>
</protein>
<reference evidence="3 4" key="1">
    <citation type="submission" date="2018-07" db="EMBL/GenBank/DDBJ databases">
        <title>Whole Genome Shotgun Sequence of Streptomyces spongiicola strain 531S.</title>
        <authorList>
            <person name="Dohra H."/>
            <person name="Kodani S."/>
        </authorList>
    </citation>
    <scope>NUCLEOTIDE SEQUENCE [LARGE SCALE GENOMIC DNA]</scope>
    <source>
        <strain evidence="3 4">531S</strain>
    </source>
</reference>
<feature type="transmembrane region" description="Helical" evidence="2">
    <location>
        <begin position="500"/>
        <end position="523"/>
    </location>
</feature>
<comment type="caution">
    <text evidence="3">The sequence shown here is derived from an EMBL/GenBank/DDBJ whole genome shotgun (WGS) entry which is preliminary data.</text>
</comment>
<evidence type="ECO:0000313" key="4">
    <source>
        <dbReference type="Proteomes" id="UP000265354"/>
    </source>
</evidence>
<sequence length="1349" mass="140693">MGEGLQAGRLDVPVVADLSGFAAKLRTEVEAAAEGLAAKVKVEVDAKGLRRRLKGVVKEASKGVTAKIRVDIDEDRVRATLEGIRRRIDDADLNIPVRPDGDGNGSSSRGLLAGLRDLIGGAQGEADRNPVNIPVRMRLPGRGRGTLRMLGIGALVALAQPAVALLGQYAAGLTALVSAAAPAVGVLGAIPGLITAAGTAAIGTKVAFSGFGDATKESLKAQEALATEGKLTEAQQKKLDAAMGRLSSSAKKTVKTVTELSGAWRDMKKTVQERFFSRIADDVKPLSNAVLPLLKQSLGDSADQMGALTERGAKFMKSGVFRKDFKTIAGTNSRVVGNLTDGLANMGRATMDFLVASGPFVERVGEGGERLTRWVRASVQAGRETGSLAKFLDHAGDKAAQLGRSTGSLIRGLGGVGKAAMDTGNALLDGLEGSMIRFERWANSGAGQKAMKQFFSDAEPTFHEINLLFGDLMRGLGRSMKDGGITDLVRQIRTELMPALGTFFDALGQTVGPAIISVISNIATAIGNLSAAGSGLGVLLMAFNGLLNVFNTLMGVIPGANTALAVLLGTMLALKVVSGVANMLRSFGTSVVAAGTSVRTLGSTMRGNLGPGVLGPQISLWQRMGLAYQGAAAQGNRFSGAMRGIGAANRVASNAIGGITSALGGPLGIAIAGVTIGLGLLASKQEQNARAAQAHKERIQSLSQALAESNGVIDANVRAHAVQLLKNTELADGKGKLVDVMREADVKLKTLTDAYLEQGGSIDGLQKKLLALADANQEYVERGKDSFVLDYTPLGQKYKDAANALNSVNGELKDSKRDAEEAADAMTTAGATGTDAYSRLSAAVQGFGDKTQSADTRVDALKRALDALNGNSQSFHDATAQLNAVMLQIDQTMQGNIERSEGWGKALIDSDGLVNTATRNGQTLNSQLTELRDSMLSMATNAKESAERGLMPMSEAMDKSQGAMERARAKAVQLAMDMGIPEAQAKALADQMGLVPDTITTLITATGIPAATAEVLGLRGKLEALKPGASIPIEAPTIGARTQLELLGFSFQRIPGSKKVIVTAPTGAPRANIAALAKDIANAPDKKKVTVQAIIQKAVGDLKGVQDKVAGLKDKKSITVNAPTQTAQKALKDLGFKIENVDKGGKTVKITAPTGTPLSQVQRIQGAINGMTGKTIHVTVKYSESGKPSVVRSHADGGIVTYANGGIRRAAGRIRAFAQGTERHIAQIARPGDWRLWAEPETGGEAYIPLAPSKRKRSEAILNRVAEMFGGRVVYFAQGALRQYATGAVRNSKPSSVRAVSATASGTAALVAGDLNLTMTAEPMRPAQALGETMFELRRIRRGGAHAFG</sequence>
<dbReference type="EMBL" id="BGZL01000024">
    <property type="protein sequence ID" value="GBQ03925.1"/>
    <property type="molecule type" value="Genomic_DNA"/>
</dbReference>
<organism evidence="3 4">
    <name type="scientific">Streptomyces spongiicola</name>
    <dbReference type="NCBI Taxonomy" id="1690221"/>
    <lineage>
        <taxon>Bacteria</taxon>
        <taxon>Bacillati</taxon>
        <taxon>Actinomycetota</taxon>
        <taxon>Actinomycetes</taxon>
        <taxon>Kitasatosporales</taxon>
        <taxon>Streptomycetaceae</taxon>
        <taxon>Streptomyces</taxon>
    </lineage>
</organism>
<proteinExistence type="predicted"/>
<feature type="transmembrane region" description="Helical" evidence="2">
    <location>
        <begin position="146"/>
        <end position="167"/>
    </location>
</feature>
<accession>A0A388T8Q0</accession>
<feature type="transmembrane region" description="Helical" evidence="2">
    <location>
        <begin position="562"/>
        <end position="584"/>
    </location>
</feature>
<keyword evidence="2" id="KW-0812">Transmembrane</keyword>
<keyword evidence="2" id="KW-0472">Membrane</keyword>
<evidence type="ECO:0000256" key="1">
    <source>
        <dbReference type="SAM" id="Coils"/>
    </source>
</evidence>
<name>A0A388T8Q0_9ACTN</name>
<keyword evidence="2" id="KW-1133">Transmembrane helix</keyword>
<feature type="transmembrane region" description="Helical" evidence="2">
    <location>
        <begin position="529"/>
        <end position="550"/>
    </location>
</feature>
<keyword evidence="1" id="KW-0175">Coiled coil</keyword>